<dbReference type="GO" id="GO:0005789">
    <property type="term" value="C:endoplasmic reticulum membrane"/>
    <property type="evidence" value="ECO:0007669"/>
    <property type="project" value="UniProtKB-SubCell"/>
</dbReference>
<comment type="function">
    <text evidence="10">Stabilizing subunit of the glycosylphosphatidylinositol-mannosyltransferase I complex which catalyzes the transfer of the first mannose, via an alpha-1,4 bond from a dolichol-phosphate-mannose (Dol-P-Man) to the glucosaminyl acyl phosphatidylinositol (GlcN-(acyl)PI) intermediate to generate alpha-D-Man-(1-&gt;4)-alpha-D-GlcN-(1-&gt;6)-(1-radyl,2-acyl-sn-glycero-3-phospho)-2-acyl-inositol and participates in the sixth step of the glycosylphosphatidylinositol-anchor biosynthesis. Probably acts by stabilizing the mannosyltransferase PIGM.</text>
</comment>
<feature type="region of interest" description="Disordered" evidence="11">
    <location>
        <begin position="188"/>
        <end position="237"/>
    </location>
</feature>
<keyword evidence="4 10" id="KW-0337">GPI-anchor biosynthesis</keyword>
<evidence type="ECO:0000256" key="2">
    <source>
        <dbReference type="ARBA" id="ARBA00004687"/>
    </source>
</evidence>
<dbReference type="Proteomes" id="UP000694843">
    <property type="component" value="Unplaced"/>
</dbReference>
<comment type="similarity">
    <text evidence="3 10">Belongs to the PIGX family.</text>
</comment>
<dbReference type="RefSeq" id="XP_018009378.2">
    <property type="nucleotide sequence ID" value="XM_018153889.2"/>
</dbReference>
<dbReference type="PANTHER" id="PTHR28650:SF1">
    <property type="entry name" value="PHOSPHATIDYLINOSITOL-GLYCAN BIOSYNTHESIS CLASS X PROTEIN"/>
    <property type="match status" value="1"/>
</dbReference>
<evidence type="ECO:0000256" key="5">
    <source>
        <dbReference type="ARBA" id="ARBA00022692"/>
    </source>
</evidence>
<keyword evidence="6 10" id="KW-0256">Endoplasmic reticulum</keyword>
<evidence type="ECO:0000313" key="13">
    <source>
        <dbReference type="RefSeq" id="XP_018009378.2"/>
    </source>
</evidence>
<comment type="subcellular location">
    <subcellularLocation>
        <location evidence="1 10">Endoplasmic reticulum membrane</location>
        <topology evidence="1 10">Single-pass membrane protein</topology>
    </subcellularLocation>
</comment>
<evidence type="ECO:0000256" key="11">
    <source>
        <dbReference type="SAM" id="MobiDB-lite"/>
    </source>
</evidence>
<dbReference type="PANTHER" id="PTHR28650">
    <property type="entry name" value="PHOSPHATIDYLINOSITOL-GLYCAN BIOSYNTHESIS CLASS X PROTEIN"/>
    <property type="match status" value="1"/>
</dbReference>
<keyword evidence="8" id="KW-0472">Membrane</keyword>
<dbReference type="GeneID" id="108666922"/>
<dbReference type="UniPathway" id="UPA00196"/>
<dbReference type="OrthoDB" id="5546453at2759"/>
<dbReference type="AlphaFoldDB" id="A0A8B7N806"/>
<accession>A0A8B7N806</accession>
<evidence type="ECO:0000256" key="7">
    <source>
        <dbReference type="ARBA" id="ARBA00022989"/>
    </source>
</evidence>
<evidence type="ECO:0000256" key="10">
    <source>
        <dbReference type="RuleBase" id="RU366056"/>
    </source>
</evidence>
<evidence type="ECO:0000313" key="12">
    <source>
        <dbReference type="Proteomes" id="UP000694843"/>
    </source>
</evidence>
<evidence type="ECO:0000256" key="3">
    <source>
        <dbReference type="ARBA" id="ARBA00010345"/>
    </source>
</evidence>
<feature type="compositionally biased region" description="Basic and acidic residues" evidence="11">
    <location>
        <begin position="188"/>
        <end position="232"/>
    </location>
</feature>
<keyword evidence="12" id="KW-1185">Reference proteome</keyword>
<keyword evidence="5" id="KW-0812">Transmembrane</keyword>
<keyword evidence="9" id="KW-0325">Glycoprotein</keyword>
<gene>
    <name evidence="13" type="primary">LOC108666922</name>
</gene>
<dbReference type="InterPro" id="IPR040039">
    <property type="entry name" value="PIGX"/>
</dbReference>
<dbReference type="GO" id="GO:0006506">
    <property type="term" value="P:GPI anchor biosynthetic process"/>
    <property type="evidence" value="ECO:0007669"/>
    <property type="project" value="UniProtKB-UniPathway"/>
</dbReference>
<proteinExistence type="inferred from homology"/>
<comment type="pathway">
    <text evidence="2 10">Glycolipid biosynthesis; glycosylphosphatidylinositol-anchor biosynthesis.</text>
</comment>
<evidence type="ECO:0000256" key="9">
    <source>
        <dbReference type="ARBA" id="ARBA00023180"/>
    </source>
</evidence>
<protein>
    <recommendedName>
        <fullName evidence="10">Phosphatidylinositol-glycan biosynthesis class X protein</fullName>
    </recommendedName>
</protein>
<reference evidence="13" key="1">
    <citation type="submission" date="2025-08" db="UniProtKB">
        <authorList>
            <consortium name="RefSeq"/>
        </authorList>
    </citation>
    <scope>IDENTIFICATION</scope>
    <source>
        <tissue evidence="13">Whole organism</tissue>
    </source>
</reference>
<evidence type="ECO:0000256" key="1">
    <source>
        <dbReference type="ARBA" id="ARBA00004389"/>
    </source>
</evidence>
<dbReference type="Pfam" id="PF08320">
    <property type="entry name" value="PIG-X"/>
    <property type="match status" value="1"/>
</dbReference>
<dbReference type="InterPro" id="IPR013233">
    <property type="entry name" value="PIG-X/PBN1"/>
</dbReference>
<dbReference type="KEGG" id="hazt:108666922"/>
<organism evidence="12 13">
    <name type="scientific">Hyalella azteca</name>
    <name type="common">Amphipod</name>
    <dbReference type="NCBI Taxonomy" id="294128"/>
    <lineage>
        <taxon>Eukaryota</taxon>
        <taxon>Metazoa</taxon>
        <taxon>Ecdysozoa</taxon>
        <taxon>Arthropoda</taxon>
        <taxon>Crustacea</taxon>
        <taxon>Multicrustacea</taxon>
        <taxon>Malacostraca</taxon>
        <taxon>Eumalacostraca</taxon>
        <taxon>Peracarida</taxon>
        <taxon>Amphipoda</taxon>
        <taxon>Senticaudata</taxon>
        <taxon>Talitrida</taxon>
        <taxon>Talitroidea</taxon>
        <taxon>Hyalellidae</taxon>
        <taxon>Hyalella</taxon>
    </lineage>
</organism>
<sequence>MLKWKDDHLVLVFTALQEFLPTGAYVDPEQLASFQRQGDVPPFLVDSQVDIEAGEWAASPTTVLFYPSIVEQIYPHQEKDFTWLVNYTVPLHVRYHRPRSLSSHGSSEATVRIPHPGIFLQCGRVEMLGNCLDDAVLLPCTSHTGTTFTIANQKSLEIPDELYEEMGTSPAPGAKKSSIDLSSALASDAKRVENYENKGEENPSETKDDMDRMAEASSESKTDFNNGVEDKSSQIPSQVKYSISRKEVAFAGMSSEPPNCYWLPLHSFSVSINKMFKTGGACRRPALPNFTLSSYLFRR</sequence>
<evidence type="ECO:0000256" key="4">
    <source>
        <dbReference type="ARBA" id="ARBA00022502"/>
    </source>
</evidence>
<name>A0A8B7N806_HYAAZ</name>
<evidence type="ECO:0000256" key="6">
    <source>
        <dbReference type="ARBA" id="ARBA00022824"/>
    </source>
</evidence>
<evidence type="ECO:0000256" key="8">
    <source>
        <dbReference type="ARBA" id="ARBA00023136"/>
    </source>
</evidence>
<keyword evidence="7" id="KW-1133">Transmembrane helix</keyword>